<sequence>MGAMDAEAVSLLREALDSTEWPDRARALGRAMRTTRSPGGLLIAGTPDDEPWHLTAHLADEARLSGLTQLTPTLVRWSPDLTAPPHLRVGVDRLLEARRGETLVVVSETEAPAPLLERVADARKTGATILAIDGGDPELEALAHDAFAVPRLTAPLTFDGAQHLVSMAAGEAPRKGLRERLARLADRISGPRVPD</sequence>
<evidence type="ECO:0000313" key="2">
    <source>
        <dbReference type="Proteomes" id="UP000308705"/>
    </source>
</evidence>
<organism evidence="1 2">
    <name type="scientific">Herbidospora galbida</name>
    <dbReference type="NCBI Taxonomy" id="2575442"/>
    <lineage>
        <taxon>Bacteria</taxon>
        <taxon>Bacillati</taxon>
        <taxon>Actinomycetota</taxon>
        <taxon>Actinomycetes</taxon>
        <taxon>Streptosporangiales</taxon>
        <taxon>Streptosporangiaceae</taxon>
        <taxon>Herbidospora</taxon>
    </lineage>
</organism>
<reference evidence="1 2" key="1">
    <citation type="submission" date="2019-04" db="EMBL/GenBank/DDBJ databases">
        <title>Herbidospora sp. NEAU-GS14.nov., a novel actinomycete isolated from soil.</title>
        <authorList>
            <person name="Han L."/>
        </authorList>
    </citation>
    <scope>NUCLEOTIDE SEQUENCE [LARGE SCALE GENOMIC DNA]</scope>
    <source>
        <strain evidence="1 2">NEAU-GS14</strain>
    </source>
</reference>
<dbReference type="EMBL" id="SZQA01000040">
    <property type="protein sequence ID" value="TKK83864.1"/>
    <property type="molecule type" value="Genomic_DNA"/>
</dbReference>
<proteinExistence type="predicted"/>
<keyword evidence="2" id="KW-1185">Reference proteome</keyword>
<name>A0A4U3M7B6_9ACTN</name>
<evidence type="ECO:0008006" key="3">
    <source>
        <dbReference type="Google" id="ProtNLM"/>
    </source>
</evidence>
<protein>
    <recommendedName>
        <fullName evidence="3">SIS domain-containing protein</fullName>
    </recommendedName>
</protein>
<comment type="caution">
    <text evidence="1">The sequence shown here is derived from an EMBL/GenBank/DDBJ whole genome shotgun (WGS) entry which is preliminary data.</text>
</comment>
<evidence type="ECO:0000313" key="1">
    <source>
        <dbReference type="EMBL" id="TKK83864.1"/>
    </source>
</evidence>
<accession>A0A4U3M7B6</accession>
<dbReference type="AlphaFoldDB" id="A0A4U3M7B6"/>
<gene>
    <name evidence="1" type="ORF">FDA94_32065</name>
</gene>
<dbReference type="Proteomes" id="UP000308705">
    <property type="component" value="Unassembled WGS sequence"/>
</dbReference>
<dbReference type="OrthoDB" id="3825903at2"/>